<protein>
    <submittedName>
        <fullName evidence="10">Putative transmembrane protein</fullName>
    </submittedName>
</protein>
<evidence type="ECO:0000256" key="3">
    <source>
        <dbReference type="ARBA" id="ARBA00022475"/>
    </source>
</evidence>
<dbReference type="eggNOG" id="COG2391">
    <property type="taxonomic scope" value="Bacteria"/>
</dbReference>
<evidence type="ECO:0000256" key="9">
    <source>
        <dbReference type="SAM" id="Phobius"/>
    </source>
</evidence>
<gene>
    <name evidence="10" type="ORF">BV97_03113</name>
</gene>
<dbReference type="PANTHER" id="PTHR30574:SF1">
    <property type="entry name" value="SULPHUR TRANSPORT DOMAIN-CONTAINING PROTEIN"/>
    <property type="match status" value="1"/>
</dbReference>
<comment type="similarity">
    <text evidence="8">Belongs to the TsuA/YedE (TC 9.B.102) family.</text>
</comment>
<comment type="subcellular location">
    <subcellularLocation>
        <location evidence="1">Cell inner membrane</location>
        <topology evidence="1">Multi-pass membrane protein</topology>
    </subcellularLocation>
</comment>
<dbReference type="RefSeq" id="WP_017502960.1">
    <property type="nucleotide sequence ID" value="NZ_JFYZ01000014.1"/>
</dbReference>
<evidence type="ECO:0000256" key="4">
    <source>
        <dbReference type="ARBA" id="ARBA00022519"/>
    </source>
</evidence>
<name>A0A031JVX2_9SPHN</name>
<feature type="transmembrane region" description="Helical" evidence="9">
    <location>
        <begin position="87"/>
        <end position="104"/>
    </location>
</feature>
<dbReference type="Proteomes" id="UP000024329">
    <property type="component" value="Unassembled WGS sequence"/>
</dbReference>
<keyword evidence="3" id="KW-1003">Cell membrane</keyword>
<dbReference type="PANTHER" id="PTHR30574">
    <property type="entry name" value="INNER MEMBRANE PROTEIN YEDE"/>
    <property type="match status" value="1"/>
</dbReference>
<dbReference type="EMBL" id="JFYZ01000014">
    <property type="protein sequence ID" value="EZP81059.1"/>
    <property type="molecule type" value="Genomic_DNA"/>
</dbReference>
<reference evidence="10 11" key="1">
    <citation type="submission" date="2014-03" db="EMBL/GenBank/DDBJ databases">
        <title>Whole genome sequence of Novosphingobium resinovorum KF1.</title>
        <authorList>
            <person name="Gan H.M."/>
            <person name="Gan H.Y."/>
            <person name="Chew T.H."/>
            <person name="Savka M.A."/>
        </authorList>
    </citation>
    <scope>NUCLEOTIDE SEQUENCE [LARGE SCALE GENOMIC DNA]</scope>
    <source>
        <strain evidence="10 11">KF1</strain>
    </source>
</reference>
<comment type="caution">
    <text evidence="10">The sequence shown here is derived from an EMBL/GenBank/DDBJ whole genome shotgun (WGS) entry which is preliminary data.</text>
</comment>
<evidence type="ECO:0000313" key="11">
    <source>
        <dbReference type="Proteomes" id="UP000024329"/>
    </source>
</evidence>
<dbReference type="Pfam" id="PF04143">
    <property type="entry name" value="Sulf_transp"/>
    <property type="match status" value="1"/>
</dbReference>
<feature type="transmembrane region" description="Helical" evidence="9">
    <location>
        <begin position="125"/>
        <end position="147"/>
    </location>
</feature>
<evidence type="ECO:0000256" key="5">
    <source>
        <dbReference type="ARBA" id="ARBA00022692"/>
    </source>
</evidence>
<keyword evidence="4" id="KW-0997">Cell inner membrane</keyword>
<organism evidence="10 11">
    <name type="scientific">Novosphingobium resinovorum</name>
    <dbReference type="NCBI Taxonomy" id="158500"/>
    <lineage>
        <taxon>Bacteria</taxon>
        <taxon>Pseudomonadati</taxon>
        <taxon>Pseudomonadota</taxon>
        <taxon>Alphaproteobacteria</taxon>
        <taxon>Sphingomonadales</taxon>
        <taxon>Sphingomonadaceae</taxon>
        <taxon>Novosphingobium</taxon>
    </lineage>
</organism>
<keyword evidence="2" id="KW-0813">Transport</keyword>
<dbReference type="InterPro" id="IPR007272">
    <property type="entry name" value="Sulf_transp_TsuA/YedE"/>
</dbReference>
<keyword evidence="6 9" id="KW-1133">Transmembrane helix</keyword>
<dbReference type="AlphaFoldDB" id="A0A031JVX2"/>
<evidence type="ECO:0000256" key="7">
    <source>
        <dbReference type="ARBA" id="ARBA00023136"/>
    </source>
</evidence>
<dbReference type="GO" id="GO:0005886">
    <property type="term" value="C:plasma membrane"/>
    <property type="evidence" value="ECO:0007669"/>
    <property type="project" value="UniProtKB-SubCell"/>
</dbReference>
<feature type="transmembrane region" description="Helical" evidence="9">
    <location>
        <begin position="56"/>
        <end position="75"/>
    </location>
</feature>
<proteinExistence type="inferred from homology"/>
<feature type="transmembrane region" description="Helical" evidence="9">
    <location>
        <begin position="12"/>
        <end position="35"/>
    </location>
</feature>
<keyword evidence="5 9" id="KW-0812">Transmembrane</keyword>
<evidence type="ECO:0000256" key="2">
    <source>
        <dbReference type="ARBA" id="ARBA00022448"/>
    </source>
</evidence>
<dbReference type="PATRIC" id="fig|158500.4.peg.3181"/>
<evidence type="ECO:0000313" key="10">
    <source>
        <dbReference type="EMBL" id="EZP81059.1"/>
    </source>
</evidence>
<evidence type="ECO:0000256" key="6">
    <source>
        <dbReference type="ARBA" id="ARBA00022989"/>
    </source>
</evidence>
<sequence length="149" mass="14851">MMLPGFPNAMPVAGLAGGLLIGLAAAIMLLGLGRIAGVSGMLARASAIADRGAPRAVALAFVIGLPVGALLVTLASSGVEQRFTASIPQLVMAGLLVGFGTRLGSGCTSGHGVCGLSRLSRRSMVATLTFMTSGFATVGLMRTFGFING</sequence>
<evidence type="ECO:0000256" key="8">
    <source>
        <dbReference type="ARBA" id="ARBA00035655"/>
    </source>
</evidence>
<keyword evidence="7 9" id="KW-0472">Membrane</keyword>
<accession>A0A031JVX2</accession>
<evidence type="ECO:0000256" key="1">
    <source>
        <dbReference type="ARBA" id="ARBA00004429"/>
    </source>
</evidence>